<organism evidence="1 2">
    <name type="scientific">Trichormus variabilis SAG 1403-4b</name>
    <dbReference type="NCBI Taxonomy" id="447716"/>
    <lineage>
        <taxon>Bacteria</taxon>
        <taxon>Bacillati</taxon>
        <taxon>Cyanobacteriota</taxon>
        <taxon>Cyanophyceae</taxon>
        <taxon>Nostocales</taxon>
        <taxon>Nostocaceae</taxon>
        <taxon>Trichormus</taxon>
    </lineage>
</organism>
<dbReference type="AlphaFoldDB" id="A0A3S1A338"/>
<sequence>MGAYHEGKVFQTYLAGLSEAELKTVAYELFVKLQNERALNNSLKQQCNLLEFQNARLNNVCRSHVPGLLIDFKKL</sequence>
<evidence type="ECO:0000313" key="1">
    <source>
        <dbReference type="EMBL" id="RUS92532.1"/>
    </source>
</evidence>
<comment type="caution">
    <text evidence="1">The sequence shown here is derived from an EMBL/GenBank/DDBJ whole genome shotgun (WGS) entry which is preliminary data.</text>
</comment>
<name>A0A3S1A338_ANAVA</name>
<proteinExistence type="predicted"/>
<gene>
    <name evidence="1" type="ORF">DSM107003_50150</name>
</gene>
<dbReference type="RefSeq" id="WP_127056792.1">
    <property type="nucleotide sequence ID" value="NZ_RSCM01000027.1"/>
</dbReference>
<evidence type="ECO:0000313" key="2">
    <source>
        <dbReference type="Proteomes" id="UP000276103"/>
    </source>
</evidence>
<dbReference type="EMBL" id="RSCM01000027">
    <property type="protein sequence ID" value="RUS92532.1"/>
    <property type="molecule type" value="Genomic_DNA"/>
</dbReference>
<dbReference type="Proteomes" id="UP000276103">
    <property type="component" value="Unassembled WGS sequence"/>
</dbReference>
<keyword evidence="2" id="KW-1185">Reference proteome</keyword>
<protein>
    <submittedName>
        <fullName evidence="1">Uncharacterized protein</fullName>
    </submittedName>
</protein>
<accession>A0A3S1A338</accession>
<reference evidence="1 2" key="1">
    <citation type="journal article" date="2019" name="Genome Biol. Evol.">
        <title>Day and night: Metabolic profiles and evolutionary relationships of six axenic non-marine cyanobacteria.</title>
        <authorList>
            <person name="Will S.E."/>
            <person name="Henke P."/>
            <person name="Boedeker C."/>
            <person name="Huang S."/>
            <person name="Brinkmann H."/>
            <person name="Rohde M."/>
            <person name="Jarek M."/>
            <person name="Friedl T."/>
            <person name="Seufert S."/>
            <person name="Schumacher M."/>
            <person name="Overmann J."/>
            <person name="Neumann-Schaal M."/>
            <person name="Petersen J."/>
        </authorList>
    </citation>
    <scope>NUCLEOTIDE SEQUENCE [LARGE SCALE GENOMIC DNA]</scope>
    <source>
        <strain evidence="1 2">SAG 1403-4b</strain>
    </source>
</reference>